<gene>
    <name evidence="3" type="ORF">FCALED_LOCUS1560</name>
</gene>
<evidence type="ECO:0000256" key="2">
    <source>
        <dbReference type="SAM" id="SignalP"/>
    </source>
</evidence>
<dbReference type="GO" id="GO:0016788">
    <property type="term" value="F:hydrolase activity, acting on ester bonds"/>
    <property type="evidence" value="ECO:0007669"/>
    <property type="project" value="InterPro"/>
</dbReference>
<dbReference type="InterPro" id="IPR036514">
    <property type="entry name" value="SGNH_hydro_sf"/>
</dbReference>
<comment type="caution">
    <text evidence="3">The sequence shown here is derived from an EMBL/GenBank/DDBJ whole genome shotgun (WGS) entry which is preliminary data.</text>
</comment>
<reference evidence="3" key="1">
    <citation type="submission" date="2021-06" db="EMBL/GenBank/DDBJ databases">
        <authorList>
            <person name="Kallberg Y."/>
            <person name="Tangrot J."/>
            <person name="Rosling A."/>
        </authorList>
    </citation>
    <scope>NUCLEOTIDE SEQUENCE</scope>
    <source>
        <strain evidence="3">UK204</strain>
    </source>
</reference>
<evidence type="ECO:0000313" key="4">
    <source>
        <dbReference type="Proteomes" id="UP000789570"/>
    </source>
</evidence>
<keyword evidence="2" id="KW-0732">Signal</keyword>
<evidence type="ECO:0000313" key="3">
    <source>
        <dbReference type="EMBL" id="CAG8457168.1"/>
    </source>
</evidence>
<keyword evidence="1" id="KW-0378">Hydrolase</keyword>
<dbReference type="PANTHER" id="PTHR45648">
    <property type="entry name" value="GDSL LIPASE/ACYLHYDROLASE FAMILY PROTEIN (AFU_ORTHOLOGUE AFUA_4G14700)"/>
    <property type="match status" value="1"/>
</dbReference>
<dbReference type="InterPro" id="IPR001087">
    <property type="entry name" value="GDSL"/>
</dbReference>
<dbReference type="AlphaFoldDB" id="A0A9N8VQC0"/>
<keyword evidence="4" id="KW-1185">Reference proteome</keyword>
<sequence length="292" mass="32841">MKQTNLISAFLATLLVSLTLTRGAPVNKTSFDKFVVFGDSISASDGLFPSGRYFDGRFSDGLIWCDWFTLSINATMENFAFGGAGIDSDLIAPSQIISFDFTMIIPGIKQQVDSFLASANKNNDYTNSLFSLWSAGNDYLSLDFNLNPAIVVNSLSISIQRLITTVGARYFLIMNMVDARKSPRFNSKSDEIKELINTTILRHNELLSTMVTNLSKEHDIQIYFINSYEIFDRDMTIEGQRSLGITNIVDACETMPFFSTQKCDEYFWFDDVHPTRVVHKALADEIANQLLK</sequence>
<dbReference type="PANTHER" id="PTHR45648:SF22">
    <property type="entry name" value="GDSL LIPASE_ACYLHYDROLASE FAMILY PROTEIN (AFU_ORTHOLOGUE AFUA_4G14700)"/>
    <property type="match status" value="1"/>
</dbReference>
<feature type="signal peptide" evidence="2">
    <location>
        <begin position="1"/>
        <end position="23"/>
    </location>
</feature>
<feature type="chain" id="PRO_5040401308" evidence="2">
    <location>
        <begin position="24"/>
        <end position="292"/>
    </location>
</feature>
<name>A0A9N8VQC0_9GLOM</name>
<dbReference type="Pfam" id="PF00657">
    <property type="entry name" value="Lipase_GDSL"/>
    <property type="match status" value="1"/>
</dbReference>
<proteinExistence type="predicted"/>
<organism evidence="3 4">
    <name type="scientific">Funneliformis caledonium</name>
    <dbReference type="NCBI Taxonomy" id="1117310"/>
    <lineage>
        <taxon>Eukaryota</taxon>
        <taxon>Fungi</taxon>
        <taxon>Fungi incertae sedis</taxon>
        <taxon>Mucoromycota</taxon>
        <taxon>Glomeromycotina</taxon>
        <taxon>Glomeromycetes</taxon>
        <taxon>Glomerales</taxon>
        <taxon>Glomeraceae</taxon>
        <taxon>Funneliformis</taxon>
    </lineage>
</organism>
<dbReference type="InterPro" id="IPR051058">
    <property type="entry name" value="GDSL_Est/Lipase"/>
</dbReference>
<dbReference type="OrthoDB" id="1600564at2759"/>
<evidence type="ECO:0000256" key="1">
    <source>
        <dbReference type="ARBA" id="ARBA00022801"/>
    </source>
</evidence>
<dbReference type="CDD" id="cd01846">
    <property type="entry name" value="fatty_acyltransferase_like"/>
    <property type="match status" value="1"/>
</dbReference>
<accession>A0A9N8VQC0</accession>
<protein>
    <submittedName>
        <fullName evidence="3">777_t:CDS:1</fullName>
    </submittedName>
</protein>
<dbReference type="Gene3D" id="3.40.50.1110">
    <property type="entry name" value="SGNH hydrolase"/>
    <property type="match status" value="1"/>
</dbReference>
<dbReference type="SUPFAM" id="SSF52266">
    <property type="entry name" value="SGNH hydrolase"/>
    <property type="match status" value="1"/>
</dbReference>
<dbReference type="EMBL" id="CAJVPQ010000205">
    <property type="protein sequence ID" value="CAG8457168.1"/>
    <property type="molecule type" value="Genomic_DNA"/>
</dbReference>
<dbReference type="Proteomes" id="UP000789570">
    <property type="component" value="Unassembled WGS sequence"/>
</dbReference>